<evidence type="ECO:0000256" key="5">
    <source>
        <dbReference type="PROSITE-ProRule" id="PRU01023"/>
    </source>
</evidence>
<keyword evidence="2 5" id="KW-0808">Transferase</keyword>
<dbReference type="EMBL" id="AAEE01000001">
    <property type="protein sequence ID" value="EAK90641.1"/>
    <property type="molecule type" value="Genomic_DNA"/>
</dbReference>
<proteinExistence type="inferred from homology"/>
<feature type="domain" description="SAM-dependent MTase RsmB/NOP-type" evidence="6">
    <location>
        <begin position="127"/>
        <end position="505"/>
    </location>
</feature>
<dbReference type="InterPro" id="IPR049560">
    <property type="entry name" value="MeTrfase_RsmB-F_NOP2_cat"/>
</dbReference>
<evidence type="ECO:0000256" key="3">
    <source>
        <dbReference type="ARBA" id="ARBA00022691"/>
    </source>
</evidence>
<dbReference type="InterPro" id="IPR029063">
    <property type="entry name" value="SAM-dependent_MTases_sf"/>
</dbReference>
<evidence type="ECO:0000259" key="6">
    <source>
        <dbReference type="PROSITE" id="PS51686"/>
    </source>
</evidence>
<feature type="binding site" evidence="5">
    <location>
        <begin position="237"/>
        <end position="243"/>
    </location>
    <ligand>
        <name>S-adenosyl-L-methionine</name>
        <dbReference type="ChEBI" id="CHEBI:59789"/>
    </ligand>
</feature>
<dbReference type="PANTHER" id="PTHR22807">
    <property type="entry name" value="NOP2 YEAST -RELATED NOL1/NOP2/FMU SUN DOMAIN-CONTAINING"/>
    <property type="match status" value="1"/>
</dbReference>
<dbReference type="GO" id="GO:0070475">
    <property type="term" value="P:rRNA base methylation"/>
    <property type="evidence" value="ECO:0007669"/>
    <property type="project" value="TreeGrafter"/>
</dbReference>
<dbReference type="GO" id="GO:0005730">
    <property type="term" value="C:nucleolus"/>
    <property type="evidence" value="ECO:0007669"/>
    <property type="project" value="TreeGrafter"/>
</dbReference>
<feature type="non-terminal residue" evidence="7">
    <location>
        <position position="1"/>
    </location>
</feature>
<dbReference type="InParanoid" id="Q5CY11"/>
<feature type="binding site" evidence="5">
    <location>
        <position position="378"/>
    </location>
    <ligand>
        <name>S-adenosyl-L-methionine</name>
        <dbReference type="ChEBI" id="CHEBI:59789"/>
    </ligand>
</feature>
<evidence type="ECO:0000256" key="2">
    <source>
        <dbReference type="ARBA" id="ARBA00022679"/>
    </source>
</evidence>
<keyword evidence="4 5" id="KW-0694">RNA-binding</keyword>
<dbReference type="OrthoDB" id="435282at2759"/>
<keyword evidence="3 5" id="KW-0949">S-adenosyl-L-methionine</keyword>
<comment type="caution">
    <text evidence="7">The sequence shown here is derived from an EMBL/GenBank/DDBJ whole genome shotgun (WGS) entry which is preliminary data.</text>
</comment>
<gene>
    <name evidence="7" type="ORF">cgd7_4130</name>
</gene>
<feature type="binding site" evidence="5">
    <location>
        <position position="298"/>
    </location>
    <ligand>
        <name>S-adenosyl-L-methionine</name>
        <dbReference type="ChEBI" id="CHEBI:59789"/>
    </ligand>
</feature>
<dbReference type="RefSeq" id="XP_628569.1">
    <property type="nucleotide sequence ID" value="XM_628567.1"/>
</dbReference>
<dbReference type="PROSITE" id="PS51686">
    <property type="entry name" value="SAM_MT_RSMB_NOP"/>
    <property type="match status" value="1"/>
</dbReference>
<feature type="active site" description="Nucleophile" evidence="5">
    <location>
        <position position="430"/>
    </location>
</feature>
<dbReference type="PANTHER" id="PTHR22807:SF4">
    <property type="entry name" value="28S RRNA (CYTOSINE-C(5))-METHYLTRANSFERASE"/>
    <property type="match status" value="1"/>
</dbReference>
<dbReference type="FunCoup" id="Q5CY11">
    <property type="interactions" value="4"/>
</dbReference>
<organism evidence="7 8">
    <name type="scientific">Cryptosporidium parvum (strain Iowa II)</name>
    <dbReference type="NCBI Taxonomy" id="353152"/>
    <lineage>
        <taxon>Eukaryota</taxon>
        <taxon>Sar</taxon>
        <taxon>Alveolata</taxon>
        <taxon>Apicomplexa</taxon>
        <taxon>Conoidasida</taxon>
        <taxon>Coccidia</taxon>
        <taxon>Eucoccidiorida</taxon>
        <taxon>Eimeriorina</taxon>
        <taxon>Cryptosporidiidae</taxon>
        <taxon>Cryptosporidium</taxon>
    </lineage>
</organism>
<dbReference type="SUPFAM" id="SSF53335">
    <property type="entry name" value="S-adenosyl-L-methionine-dependent methyltransferases"/>
    <property type="match status" value="1"/>
</dbReference>
<feature type="binding site" evidence="5">
    <location>
        <position position="261"/>
    </location>
    <ligand>
        <name>S-adenosyl-L-methionine</name>
        <dbReference type="ChEBI" id="CHEBI:59789"/>
    </ligand>
</feature>
<evidence type="ECO:0000313" key="7">
    <source>
        <dbReference type="EMBL" id="EAK90641.1"/>
    </source>
</evidence>
<dbReference type="KEGG" id="cpv:cgd7_4130"/>
<name>Q5CY11_CRYPI</name>
<keyword evidence="8" id="KW-1185">Reference proteome</keyword>
<dbReference type="STRING" id="353152.Q5CY11"/>
<sequence length="508" mass="57812">PNPMSTLYLEAAKVLNKIEKKNVGIRSVIYSEKQNKCNIRKLSALVHGVSGKRKELELILQKSHLLEDSNINQISNYWLLLVLAYEQLFGNLKIQGGGALARLVRKNKDKLYECFSKEYPDLINQVKHSKVYEQIPRYLRVNTTIESTESVLNSILDQVKQTNQFANDDIQNYIWIDKHIKNVIACKHEVAKLLCLDRIPSSNELIKTSKVVLQDKGSCFSAICAKITPGDFVLDACSAPGSKSLHIIDMLNKRGRLVALDKDSTRIKTLIKRISEVPYLAGPFVYKKKNFVTIQIEDISDECLLGEIGCIFLDKESKLIRNNKLIMIDYLDNFKPPDLLIHVAKCDFLSLTPTAEDHLLPWYHYKNTISNLRVIVLDPSCSGSGLPQHGKVESVNIEKRLKSLSEFQTKMLIHSLSSFQSVETVCYSTCSIFTEENEQVVLNSLEKCKNSGNLQFSLEIALENWENPNRSYQDSSFGEIYKKCIFVNSETHNCRGFFLAKFVKNSSR</sequence>
<keyword evidence="1 5" id="KW-0489">Methyltransferase</keyword>
<evidence type="ECO:0000256" key="1">
    <source>
        <dbReference type="ARBA" id="ARBA00022603"/>
    </source>
</evidence>
<dbReference type="GO" id="GO:0003723">
    <property type="term" value="F:RNA binding"/>
    <property type="evidence" value="ECO:0007669"/>
    <property type="project" value="UniProtKB-UniRule"/>
</dbReference>
<reference evidence="7 8" key="1">
    <citation type="journal article" date="2004" name="Science">
        <title>Complete genome sequence of the apicomplexan, Cryptosporidium parvum.</title>
        <authorList>
            <person name="Abrahamsen M.S."/>
            <person name="Templeton T.J."/>
            <person name="Enomoto S."/>
            <person name="Abrahante J.E."/>
            <person name="Zhu G."/>
            <person name="Lancto C.A."/>
            <person name="Deng M."/>
            <person name="Liu C."/>
            <person name="Widmer G."/>
            <person name="Tzipori S."/>
            <person name="Buck G.A."/>
            <person name="Xu P."/>
            <person name="Bankier A.T."/>
            <person name="Dear P.H."/>
            <person name="Konfortov B.A."/>
            <person name="Spriggs H.F."/>
            <person name="Iyer L."/>
            <person name="Anantharaman V."/>
            <person name="Aravind L."/>
            <person name="Kapur V."/>
        </authorList>
    </citation>
    <scope>NUCLEOTIDE SEQUENCE [LARGE SCALE GENOMIC DNA]</scope>
    <source>
        <strain evidence="8">Iowa II</strain>
    </source>
</reference>
<protein>
    <submittedName>
        <fullName evidence="7">Ynl022cp-like. SUN family methylase</fullName>
    </submittedName>
</protein>
<accession>Q5CY11</accession>
<dbReference type="InterPro" id="IPR001678">
    <property type="entry name" value="MeTrfase_RsmB-F_NOP2_dom"/>
</dbReference>
<dbReference type="GO" id="GO:0008173">
    <property type="term" value="F:RNA methyltransferase activity"/>
    <property type="evidence" value="ECO:0007669"/>
    <property type="project" value="InterPro"/>
</dbReference>
<evidence type="ECO:0000313" key="8">
    <source>
        <dbReference type="Proteomes" id="UP000006726"/>
    </source>
</evidence>
<comment type="similarity">
    <text evidence="5">Belongs to the class I-like SAM-binding methyltransferase superfamily. RsmB/NOP family.</text>
</comment>
<dbReference type="OMA" id="MNFYQHA"/>
<dbReference type="AlphaFoldDB" id="Q5CY11"/>
<evidence type="ECO:0000256" key="4">
    <source>
        <dbReference type="ARBA" id="ARBA00022884"/>
    </source>
</evidence>
<dbReference type="Pfam" id="PF01189">
    <property type="entry name" value="Methyltr_RsmB-F"/>
    <property type="match status" value="2"/>
</dbReference>
<dbReference type="GeneID" id="3371944"/>
<dbReference type="PRINTS" id="PR02008">
    <property type="entry name" value="RCMTFAMILY"/>
</dbReference>
<dbReference type="Proteomes" id="UP000006726">
    <property type="component" value="Chromosome 7"/>
</dbReference>
<dbReference type="InterPro" id="IPR023267">
    <property type="entry name" value="RCMT"/>
</dbReference>
<dbReference type="Gene3D" id="3.40.50.150">
    <property type="entry name" value="Vaccinia Virus protein VP39"/>
    <property type="match status" value="1"/>
</dbReference>